<gene>
    <name evidence="2" type="ORF">OVA965_LOCUS34564</name>
    <name evidence="3" type="ORF">TMI583_LOCUS35486</name>
</gene>
<dbReference type="Proteomes" id="UP000677228">
    <property type="component" value="Unassembled WGS sequence"/>
</dbReference>
<evidence type="ECO:0000313" key="3">
    <source>
        <dbReference type="EMBL" id="CAF4239945.1"/>
    </source>
</evidence>
<reference evidence="3" key="1">
    <citation type="submission" date="2021-02" db="EMBL/GenBank/DDBJ databases">
        <authorList>
            <person name="Nowell W R."/>
        </authorList>
    </citation>
    <scope>NUCLEOTIDE SEQUENCE</scope>
</reference>
<dbReference type="EMBL" id="CAJNOK010029156">
    <property type="protein sequence ID" value="CAF1444259.1"/>
    <property type="molecule type" value="Genomic_DNA"/>
</dbReference>
<evidence type="ECO:0000313" key="2">
    <source>
        <dbReference type="EMBL" id="CAF1444259.1"/>
    </source>
</evidence>
<organism evidence="3 4">
    <name type="scientific">Didymodactylos carnosus</name>
    <dbReference type="NCBI Taxonomy" id="1234261"/>
    <lineage>
        <taxon>Eukaryota</taxon>
        <taxon>Metazoa</taxon>
        <taxon>Spiralia</taxon>
        <taxon>Gnathifera</taxon>
        <taxon>Rotifera</taxon>
        <taxon>Eurotatoria</taxon>
        <taxon>Bdelloidea</taxon>
        <taxon>Philodinida</taxon>
        <taxon>Philodinidae</taxon>
        <taxon>Didymodactylos</taxon>
    </lineage>
</organism>
<evidence type="ECO:0000259" key="1">
    <source>
        <dbReference type="PROSITE" id="PS51144"/>
    </source>
</evidence>
<dbReference type="InterPro" id="IPR001148">
    <property type="entry name" value="CA_dom"/>
</dbReference>
<dbReference type="SUPFAM" id="SSF51069">
    <property type="entry name" value="Carbonic anhydrase"/>
    <property type="match status" value="1"/>
</dbReference>
<dbReference type="AlphaFoldDB" id="A0A8S2SQ26"/>
<protein>
    <recommendedName>
        <fullName evidence="1">Alpha-carbonic anhydrase domain-containing protein</fullName>
    </recommendedName>
</protein>
<feature type="domain" description="Alpha-carbonic anhydrase" evidence="1">
    <location>
        <begin position="1"/>
        <end position="94"/>
    </location>
</feature>
<accession>A0A8S2SQ26</accession>
<name>A0A8S2SQ26_9BILA</name>
<dbReference type="InterPro" id="IPR036398">
    <property type="entry name" value="CA_dom_sf"/>
</dbReference>
<dbReference type="PROSITE" id="PS51144">
    <property type="entry name" value="ALPHA_CA_2"/>
    <property type="match status" value="1"/>
</dbReference>
<dbReference type="Gene3D" id="3.10.200.10">
    <property type="entry name" value="Alpha carbonic anhydrase"/>
    <property type="match status" value="1"/>
</dbReference>
<proteinExistence type="predicted"/>
<evidence type="ECO:0000313" key="4">
    <source>
        <dbReference type="Proteomes" id="UP000682733"/>
    </source>
</evidence>
<sequence length="94" mass="10665">MRKLNLTRRLIACNTQSPVNIITSCTENHQFRSFSFSSYYSTTNNFILINNGHTIVATLQNQTQNNLLTLSGGDLSGVFLFQSFHLHWGQNAKQ</sequence>
<dbReference type="EMBL" id="CAJOBA010050970">
    <property type="protein sequence ID" value="CAF4239945.1"/>
    <property type="molecule type" value="Genomic_DNA"/>
</dbReference>
<comment type="caution">
    <text evidence="3">The sequence shown here is derived from an EMBL/GenBank/DDBJ whole genome shotgun (WGS) entry which is preliminary data.</text>
</comment>
<dbReference type="PROSITE" id="PS51257">
    <property type="entry name" value="PROKAR_LIPOPROTEIN"/>
    <property type="match status" value="1"/>
</dbReference>
<feature type="non-terminal residue" evidence="3">
    <location>
        <position position="1"/>
    </location>
</feature>
<dbReference type="Pfam" id="PF00194">
    <property type="entry name" value="Carb_anhydrase"/>
    <property type="match status" value="1"/>
</dbReference>
<dbReference type="Proteomes" id="UP000682733">
    <property type="component" value="Unassembled WGS sequence"/>
</dbReference>